<dbReference type="KEGG" id="srn:A4G23_04725"/>
<dbReference type="RefSeq" id="WP_069978689.1">
    <property type="nucleotide sequence ID" value="NZ_CP017316.1"/>
</dbReference>
<evidence type="ECO:0008006" key="4">
    <source>
        <dbReference type="Google" id="ProtNLM"/>
    </source>
</evidence>
<reference evidence="2 3" key="1">
    <citation type="submission" date="2016-09" db="EMBL/GenBank/DDBJ databases">
        <title>Streptomyces rubrolavendulae MJM4426 Genome sequencing and assembly.</title>
        <authorList>
            <person name="Kim J.-G."/>
        </authorList>
    </citation>
    <scope>NUCLEOTIDE SEQUENCE [LARGE SCALE GENOMIC DNA]</scope>
    <source>
        <strain evidence="2 3">MJM4426</strain>
    </source>
</reference>
<accession>A0A1D8G8Q9</accession>
<dbReference type="Gene3D" id="2.130.10.10">
    <property type="entry name" value="YVTN repeat-like/Quinoprotein amine dehydrogenase"/>
    <property type="match status" value="1"/>
</dbReference>
<protein>
    <recommendedName>
        <fullName evidence="4">WD domain, G-beta repeat</fullName>
    </recommendedName>
</protein>
<organism evidence="2 3">
    <name type="scientific">Streptomyces rubrolavendulae</name>
    <dbReference type="NCBI Taxonomy" id="285473"/>
    <lineage>
        <taxon>Bacteria</taxon>
        <taxon>Bacillati</taxon>
        <taxon>Actinomycetota</taxon>
        <taxon>Actinomycetes</taxon>
        <taxon>Kitasatosporales</taxon>
        <taxon>Streptomycetaceae</taxon>
        <taxon>Streptomyces</taxon>
    </lineage>
</organism>
<dbReference type="GeneID" id="33063570"/>
<dbReference type="Proteomes" id="UP000095349">
    <property type="component" value="Chromosome"/>
</dbReference>
<dbReference type="STRING" id="285473.A4G23_04725"/>
<dbReference type="EMBL" id="CP017316">
    <property type="protein sequence ID" value="AOT61834.1"/>
    <property type="molecule type" value="Genomic_DNA"/>
</dbReference>
<feature type="region of interest" description="Disordered" evidence="1">
    <location>
        <begin position="64"/>
        <end position="86"/>
    </location>
</feature>
<feature type="compositionally biased region" description="Pro residues" evidence="1">
    <location>
        <begin position="68"/>
        <end position="77"/>
    </location>
</feature>
<dbReference type="InterPro" id="IPR011047">
    <property type="entry name" value="Quinoprotein_ADH-like_sf"/>
</dbReference>
<sequence>MRATVWTVANALGVVAGSGTRGELLTALLGAPRRPRHVVLPADAPGARELAADLRALGDVRVALEGPAPGPAPPPGTPASGRPRLSDPAAVCAADPVVVTRAYEEEPGAYGGLGAAWLRAGQALVRDDRTAADRALALLAALPGDAAADVRDGLAALAADAPWTVAGAREGRVTALAVHEGRPDATGDPRTRALARLGDGTRLALDERGRLRTGPEAVPRLVEAVAATLATHPATALAAVGGTVVTGDRMGCAHAFSLGGVEQAAPHSGRVTALAATDGPRVYSGGADGTVRRWLPGRERDPDGGGAGDAVEGGVVARRPYPVAALHARGRALAVAWADGLVEVRDPDDREAAVRSFRPGGAVRAVALLPDGTLAVGTDTALVRLRPA</sequence>
<dbReference type="OrthoDB" id="3443514at2"/>
<gene>
    <name evidence="2" type="ORF">A4G23_04725</name>
</gene>
<evidence type="ECO:0000313" key="3">
    <source>
        <dbReference type="Proteomes" id="UP000095349"/>
    </source>
</evidence>
<name>A0A1D8G8Q9_9ACTN</name>
<evidence type="ECO:0000256" key="1">
    <source>
        <dbReference type="SAM" id="MobiDB-lite"/>
    </source>
</evidence>
<dbReference type="PATRIC" id="fig|285473.5.peg.4981"/>
<proteinExistence type="predicted"/>
<evidence type="ECO:0000313" key="2">
    <source>
        <dbReference type="EMBL" id="AOT61834.1"/>
    </source>
</evidence>
<dbReference type="AlphaFoldDB" id="A0A1D8G8Q9"/>
<dbReference type="SUPFAM" id="SSF50998">
    <property type="entry name" value="Quinoprotein alcohol dehydrogenase-like"/>
    <property type="match status" value="1"/>
</dbReference>
<dbReference type="InterPro" id="IPR015943">
    <property type="entry name" value="WD40/YVTN_repeat-like_dom_sf"/>
</dbReference>
<keyword evidence="3" id="KW-1185">Reference proteome</keyword>